<gene>
    <name evidence="1" type="ORF">QLQ22_24795</name>
</gene>
<accession>A0ACD4RBH3</accession>
<sequence>MYISKKTTLISLTIILISVIIMVLTLDHEGEKPQREDYLPQLKKRYWTYLTDSGSDIDTSSLQKKLNSEGKFSDIAYSDKAENPRETVSHLERLETMAKAYHSKNHASYHDKKLKNEILAGLEYWNQHPVQAENWWWNRLRIPMILSNILFLMDQELPKYTEEASIKLLQEYTESKSPPLNGVNLIEAEKVNFITALLQEDSGMINQAVSAIKESLKVSSIGIQPDMTFHQHEQSVQTGTYGIRYSLETASMFTFVHGTPYSFSNEDYQLLSHFILDGIQWFIAGDTIDYSSLGRGITRKNNQLQDVISIARMMEQLPTSRKDDFERMIGRLEGKRPPFVGNKAYDTSGLMVHHQKDYYSSVRILPEEMNSSEPYYNGEGINNRHIADGANLFYLKGNGYAGIFPVWDWRKIPGTTVVHNDEKKEPLSGENNETLMFSDGKNGISAMNMNYKELSAKKSWFFFGDTIAALGADIQSNSSDPIVTTIDQRIWNQPVETSETSSLADSTHQTIDKPSWVYHDGIGYLFPGKNDRIHLMLNKREASWKKINQRYDGESPVQKKVLGLWINHGSKPEHNRYQYIVLPGASKEEFNTIKNDSPIHIISNNANVQAVENTELQLTEAVFWNADTFKTPYGVKISMNQPAALQLKRDGNEWIIKAKAANDSKKELKLIVKKEIDNRERTLIDWEDKEGIINGKYEAF</sequence>
<keyword evidence="2" id="KW-1185">Reference proteome</keyword>
<reference evidence="2" key="1">
    <citation type="journal article" date="2025" name="Aquaculture">
        <title>Assessment of the bioflocculant production and safety properties of Metabacillus hrfriensis sp. nov. based on phenotypic and whole-genome sequencing analysis.</title>
        <authorList>
            <person name="Zhang R."/>
            <person name="Zhao Z."/>
            <person name="Luo L."/>
            <person name="Wang S."/>
            <person name="Guo K."/>
            <person name="Xu W."/>
        </authorList>
    </citation>
    <scope>NUCLEOTIDE SEQUENCE [LARGE SCALE GENOMIC DNA]</scope>
    <source>
        <strain evidence="2">CT-WN-B3</strain>
    </source>
</reference>
<evidence type="ECO:0000313" key="1">
    <source>
        <dbReference type="EMBL" id="WHZ57817.1"/>
    </source>
</evidence>
<evidence type="ECO:0000313" key="2">
    <source>
        <dbReference type="Proteomes" id="UP001226091"/>
    </source>
</evidence>
<name>A0ACD4RBH3_9BACI</name>
<protein>
    <submittedName>
        <fullName evidence="1">Polysaccharide lyase family 8 super-sandwich domain-containing protein</fullName>
    </submittedName>
</protein>
<keyword evidence="1" id="KW-0456">Lyase</keyword>
<organism evidence="1 2">
    <name type="scientific">Metabacillus hrfriensis</name>
    <dbReference type="NCBI Taxonomy" id="3048891"/>
    <lineage>
        <taxon>Bacteria</taxon>
        <taxon>Bacillati</taxon>
        <taxon>Bacillota</taxon>
        <taxon>Bacilli</taxon>
        <taxon>Bacillales</taxon>
        <taxon>Bacillaceae</taxon>
        <taxon>Metabacillus</taxon>
    </lineage>
</organism>
<dbReference type="Proteomes" id="UP001226091">
    <property type="component" value="Chromosome"/>
</dbReference>
<dbReference type="EMBL" id="CP126116">
    <property type="protein sequence ID" value="WHZ57817.1"/>
    <property type="molecule type" value="Genomic_DNA"/>
</dbReference>
<proteinExistence type="predicted"/>